<dbReference type="InterPro" id="IPR034161">
    <property type="entry name" value="Pepsin-like_plant"/>
</dbReference>
<dbReference type="OrthoDB" id="2747330at2759"/>
<dbReference type="InterPro" id="IPR032861">
    <property type="entry name" value="TAXi_N"/>
</dbReference>
<dbReference type="PANTHER" id="PTHR13683">
    <property type="entry name" value="ASPARTYL PROTEASES"/>
    <property type="match status" value="1"/>
</dbReference>
<comment type="similarity">
    <text evidence="1 7">Belongs to the peptidase A1 family.</text>
</comment>
<keyword evidence="4 7" id="KW-0378">Hydrolase</keyword>
<evidence type="ECO:0000259" key="9">
    <source>
        <dbReference type="PROSITE" id="PS51767"/>
    </source>
</evidence>
<dbReference type="STRING" id="29655.A0A0K9NRE6"/>
<dbReference type="EMBL" id="LFYR01001803">
    <property type="protein sequence ID" value="KMZ59163.1"/>
    <property type="molecule type" value="Genomic_DNA"/>
</dbReference>
<dbReference type="Pfam" id="PF14541">
    <property type="entry name" value="TAXi_C"/>
    <property type="match status" value="1"/>
</dbReference>
<dbReference type="GO" id="GO:0004190">
    <property type="term" value="F:aspartic-type endopeptidase activity"/>
    <property type="evidence" value="ECO:0007669"/>
    <property type="project" value="UniProtKB-KW"/>
</dbReference>
<dbReference type="FunFam" id="2.40.70.10:FF:000025">
    <property type="entry name" value="Aspartyl protease family protein"/>
    <property type="match status" value="1"/>
</dbReference>
<feature type="domain" description="Peptidase A1" evidence="9">
    <location>
        <begin position="79"/>
        <end position="416"/>
    </location>
</feature>
<dbReference type="GO" id="GO:0006508">
    <property type="term" value="P:proteolysis"/>
    <property type="evidence" value="ECO:0007669"/>
    <property type="project" value="UniProtKB-KW"/>
</dbReference>
<comment type="caution">
    <text evidence="10">The sequence shown here is derived from an EMBL/GenBank/DDBJ whole genome shotgun (WGS) entry which is preliminary data.</text>
</comment>
<evidence type="ECO:0000256" key="4">
    <source>
        <dbReference type="ARBA" id="ARBA00022801"/>
    </source>
</evidence>
<dbReference type="Proteomes" id="UP000036987">
    <property type="component" value="Unassembled WGS sequence"/>
</dbReference>
<keyword evidence="5" id="KW-0325">Glycoprotein</keyword>
<reference evidence="11" key="1">
    <citation type="journal article" date="2016" name="Nature">
        <title>The genome of the seagrass Zostera marina reveals angiosperm adaptation to the sea.</title>
        <authorList>
            <person name="Olsen J.L."/>
            <person name="Rouze P."/>
            <person name="Verhelst B."/>
            <person name="Lin Y.-C."/>
            <person name="Bayer T."/>
            <person name="Collen J."/>
            <person name="Dattolo E."/>
            <person name="De Paoli E."/>
            <person name="Dittami S."/>
            <person name="Maumus F."/>
            <person name="Michel G."/>
            <person name="Kersting A."/>
            <person name="Lauritano C."/>
            <person name="Lohaus R."/>
            <person name="Toepel M."/>
            <person name="Tonon T."/>
            <person name="Vanneste K."/>
            <person name="Amirebrahimi M."/>
            <person name="Brakel J."/>
            <person name="Bostroem C."/>
            <person name="Chovatia M."/>
            <person name="Grimwood J."/>
            <person name="Jenkins J.W."/>
            <person name="Jueterbock A."/>
            <person name="Mraz A."/>
            <person name="Stam W.T."/>
            <person name="Tice H."/>
            <person name="Bornberg-Bauer E."/>
            <person name="Green P.J."/>
            <person name="Pearson G.A."/>
            <person name="Procaccini G."/>
            <person name="Duarte C.M."/>
            <person name="Schmutz J."/>
            <person name="Reusch T.B.H."/>
            <person name="Van de Peer Y."/>
        </authorList>
    </citation>
    <scope>NUCLEOTIDE SEQUENCE [LARGE SCALE GENOMIC DNA]</scope>
    <source>
        <strain evidence="11">cv. Finnish</strain>
    </source>
</reference>
<protein>
    <submittedName>
        <fullName evidence="10">Eukaryotic aspartyl protease family protein</fullName>
    </submittedName>
</protein>
<dbReference type="CDD" id="cd05476">
    <property type="entry name" value="pepsin_A_like_plant"/>
    <property type="match status" value="1"/>
</dbReference>
<evidence type="ECO:0000256" key="5">
    <source>
        <dbReference type="ARBA" id="ARBA00023180"/>
    </source>
</evidence>
<dbReference type="PROSITE" id="PS00141">
    <property type="entry name" value="ASP_PROTEASE"/>
    <property type="match status" value="1"/>
</dbReference>
<dbReference type="OMA" id="TCKMNIG"/>
<dbReference type="Gene3D" id="2.40.70.10">
    <property type="entry name" value="Acid Proteases"/>
    <property type="match status" value="2"/>
</dbReference>
<dbReference type="PROSITE" id="PS51767">
    <property type="entry name" value="PEPTIDASE_A1"/>
    <property type="match status" value="1"/>
</dbReference>
<keyword evidence="2 7" id="KW-0645">Protease</keyword>
<feature type="chain" id="PRO_5005526996" evidence="8">
    <location>
        <begin position="19"/>
        <end position="425"/>
    </location>
</feature>
<dbReference type="AlphaFoldDB" id="A0A0K9NRE6"/>
<keyword evidence="11" id="KW-1185">Reference proteome</keyword>
<gene>
    <name evidence="10" type="ORF">ZOSMA_6G00940</name>
</gene>
<dbReference type="SUPFAM" id="SSF50630">
    <property type="entry name" value="Acid proteases"/>
    <property type="match status" value="1"/>
</dbReference>
<feature type="active site" evidence="6">
    <location>
        <position position="97"/>
    </location>
</feature>
<sequence>MMLTVVFFLFLAFPQWEAMSGVEALLNSTAYPSSVTQVLKLPLVLSEKKSLIDRRIRGRVDVETSSMRLYDDLVTTGYYSTKVYIGTPLQEFTLIVDTGSAVTYVPCSSCQSCGHHQNPRFEPKLSATYQRVPCTGECERCNPGRTQCAYDNQYAEKSSSRGVLGRDVISFDPDIVGNEVVFGCGNEESGAIYDQDADGILGLGRGKVGVMDQLVRMGVVDESFSLCYGGIDVGGGAMFLGEFPPPASMVFSSSDPQRSPYYNVDLKKILVSGVALEVDPNVFDGNLGTFIDSGTTLAYLPQQAFLALRDSVRKELGNPNEIPGLDPNIEEVCFAGYDTEISGLSSSFPQLHLVFGNEEKISLNPENYLYRHYNIQGAYCLGVLPNGNDKTTLLGEIMFRNTLVKYDLKNSRIGFWKTNCSKLSI</sequence>
<evidence type="ECO:0000256" key="7">
    <source>
        <dbReference type="RuleBase" id="RU000454"/>
    </source>
</evidence>
<dbReference type="PRINTS" id="PR00792">
    <property type="entry name" value="PEPSIN"/>
</dbReference>
<proteinExistence type="inferred from homology"/>
<dbReference type="PANTHER" id="PTHR13683:SF817">
    <property type="entry name" value="OS07G0592200 PROTEIN"/>
    <property type="match status" value="1"/>
</dbReference>
<accession>A0A0K9NRE6</accession>
<evidence type="ECO:0000256" key="2">
    <source>
        <dbReference type="ARBA" id="ARBA00022670"/>
    </source>
</evidence>
<feature type="active site" evidence="6">
    <location>
        <position position="292"/>
    </location>
</feature>
<dbReference type="InterPro" id="IPR001461">
    <property type="entry name" value="Aspartic_peptidase_A1"/>
</dbReference>
<organism evidence="10 11">
    <name type="scientific">Zostera marina</name>
    <name type="common">Eelgrass</name>
    <dbReference type="NCBI Taxonomy" id="29655"/>
    <lineage>
        <taxon>Eukaryota</taxon>
        <taxon>Viridiplantae</taxon>
        <taxon>Streptophyta</taxon>
        <taxon>Embryophyta</taxon>
        <taxon>Tracheophyta</taxon>
        <taxon>Spermatophyta</taxon>
        <taxon>Magnoliopsida</taxon>
        <taxon>Liliopsida</taxon>
        <taxon>Zosteraceae</taxon>
        <taxon>Zostera</taxon>
    </lineage>
</organism>
<dbReference type="InterPro" id="IPR001969">
    <property type="entry name" value="Aspartic_peptidase_AS"/>
</dbReference>
<keyword evidence="8" id="KW-0732">Signal</keyword>
<dbReference type="InterPro" id="IPR021109">
    <property type="entry name" value="Peptidase_aspartic_dom_sf"/>
</dbReference>
<evidence type="ECO:0000256" key="1">
    <source>
        <dbReference type="ARBA" id="ARBA00007447"/>
    </source>
</evidence>
<evidence type="ECO:0000256" key="6">
    <source>
        <dbReference type="PIRSR" id="PIRSR601461-1"/>
    </source>
</evidence>
<evidence type="ECO:0000313" key="11">
    <source>
        <dbReference type="Proteomes" id="UP000036987"/>
    </source>
</evidence>
<keyword evidence="3 7" id="KW-0064">Aspartyl protease</keyword>
<dbReference type="Pfam" id="PF14543">
    <property type="entry name" value="TAXi_N"/>
    <property type="match status" value="1"/>
</dbReference>
<dbReference type="InterPro" id="IPR032799">
    <property type="entry name" value="TAXi_C"/>
</dbReference>
<dbReference type="InterPro" id="IPR033121">
    <property type="entry name" value="PEPTIDASE_A1"/>
</dbReference>
<evidence type="ECO:0000256" key="8">
    <source>
        <dbReference type="SAM" id="SignalP"/>
    </source>
</evidence>
<evidence type="ECO:0000313" key="10">
    <source>
        <dbReference type="EMBL" id="KMZ59163.1"/>
    </source>
</evidence>
<name>A0A0K9NRE6_ZOSMR</name>
<feature type="signal peptide" evidence="8">
    <location>
        <begin position="1"/>
        <end position="18"/>
    </location>
</feature>
<evidence type="ECO:0000256" key="3">
    <source>
        <dbReference type="ARBA" id="ARBA00022750"/>
    </source>
</evidence>